<evidence type="ECO:0000313" key="3">
    <source>
        <dbReference type="Proteomes" id="UP000440224"/>
    </source>
</evidence>
<organism evidence="2 3">
    <name type="scientific">Polyangium spumosum</name>
    <dbReference type="NCBI Taxonomy" id="889282"/>
    <lineage>
        <taxon>Bacteria</taxon>
        <taxon>Pseudomonadati</taxon>
        <taxon>Myxococcota</taxon>
        <taxon>Polyangia</taxon>
        <taxon>Polyangiales</taxon>
        <taxon>Polyangiaceae</taxon>
        <taxon>Polyangium</taxon>
    </lineage>
</organism>
<dbReference type="PROSITE" id="PS51257">
    <property type="entry name" value="PROKAR_LIPOPROTEIN"/>
    <property type="match status" value="1"/>
</dbReference>
<dbReference type="Proteomes" id="UP000440224">
    <property type="component" value="Unassembled WGS sequence"/>
</dbReference>
<reference evidence="2 3" key="1">
    <citation type="submission" date="2019-10" db="EMBL/GenBank/DDBJ databases">
        <title>A soil myxobacterium in the family Polyangiaceae.</title>
        <authorList>
            <person name="Li Y."/>
            <person name="Wang J."/>
        </authorList>
    </citation>
    <scope>NUCLEOTIDE SEQUENCE [LARGE SCALE GENOMIC DNA]</scope>
    <source>
        <strain evidence="2 3">DSM 14734</strain>
    </source>
</reference>
<dbReference type="AlphaFoldDB" id="A0A6N7PT37"/>
<feature type="compositionally biased region" description="Polar residues" evidence="1">
    <location>
        <begin position="132"/>
        <end position="141"/>
    </location>
</feature>
<protein>
    <recommendedName>
        <fullName evidence="4">Tetratricopeptide repeat protein</fullName>
    </recommendedName>
</protein>
<dbReference type="OrthoDB" id="9865709at2"/>
<dbReference type="RefSeq" id="WP_153822021.1">
    <property type="nucleotide sequence ID" value="NZ_WJIE01000007.1"/>
</dbReference>
<proteinExistence type="predicted"/>
<keyword evidence="3" id="KW-1185">Reference proteome</keyword>
<dbReference type="EMBL" id="WJIE01000007">
    <property type="protein sequence ID" value="MRG95198.1"/>
    <property type="molecule type" value="Genomic_DNA"/>
</dbReference>
<feature type="region of interest" description="Disordered" evidence="1">
    <location>
        <begin position="115"/>
        <end position="141"/>
    </location>
</feature>
<name>A0A6N7PT37_9BACT</name>
<evidence type="ECO:0000313" key="2">
    <source>
        <dbReference type="EMBL" id="MRG95198.1"/>
    </source>
</evidence>
<gene>
    <name evidence="2" type="ORF">GF068_25245</name>
</gene>
<accession>A0A6N7PT37</accession>
<comment type="caution">
    <text evidence="2">The sequence shown here is derived from an EMBL/GenBank/DDBJ whole genome shotgun (WGS) entry which is preliminary data.</text>
</comment>
<evidence type="ECO:0000256" key="1">
    <source>
        <dbReference type="SAM" id="MobiDB-lite"/>
    </source>
</evidence>
<evidence type="ECO:0008006" key="4">
    <source>
        <dbReference type="Google" id="ProtNLM"/>
    </source>
</evidence>
<sequence length="141" mass="15531">MRRLGALLVSSLLLFVAAGCGGYLGSAQRAYQDGRYLEVAEELGEHEGEVARLSPRKQVSYGLYLGLSLLMLGDRDGAERWLAFAEEIEARQPGTLRPDEKRELEVARVRLASVEAEDKAKASEEPAEDGTLLQNVRQTEP</sequence>